<keyword evidence="3" id="KW-1185">Reference proteome</keyword>
<protein>
    <submittedName>
        <fullName evidence="2">Uncharacterized protein</fullName>
    </submittedName>
</protein>
<organism evidence="2 3">
    <name type="scientific">Rhodopirellula bahusiensis</name>
    <dbReference type="NCBI Taxonomy" id="2014065"/>
    <lineage>
        <taxon>Bacteria</taxon>
        <taxon>Pseudomonadati</taxon>
        <taxon>Planctomycetota</taxon>
        <taxon>Planctomycetia</taxon>
        <taxon>Pirellulales</taxon>
        <taxon>Pirellulaceae</taxon>
        <taxon>Rhodopirellula</taxon>
    </lineage>
</organism>
<reference evidence="2 3" key="1">
    <citation type="submission" date="2017-06" db="EMBL/GenBank/DDBJ databases">
        <title>Description of Rhodopirellula bahusiensis sp. nov.</title>
        <authorList>
            <person name="Kizina J."/>
            <person name="Harder J."/>
        </authorList>
    </citation>
    <scope>NUCLEOTIDE SEQUENCE [LARGE SCALE GENOMIC DNA]</scope>
    <source>
        <strain evidence="2 3">SWK21</strain>
    </source>
</reference>
<gene>
    <name evidence="2" type="ORF">CEE69_15185</name>
</gene>
<dbReference type="EMBL" id="NIZW01000011">
    <property type="protein sequence ID" value="PHQ34359.1"/>
    <property type="molecule type" value="Genomic_DNA"/>
</dbReference>
<feature type="compositionally biased region" description="Polar residues" evidence="1">
    <location>
        <begin position="195"/>
        <end position="205"/>
    </location>
</feature>
<name>A0A2G1W6T1_9BACT</name>
<accession>A0A2G1W6T1</accession>
<feature type="region of interest" description="Disordered" evidence="1">
    <location>
        <begin position="195"/>
        <end position="242"/>
    </location>
</feature>
<dbReference type="Proteomes" id="UP000225740">
    <property type="component" value="Unassembled WGS sequence"/>
</dbReference>
<evidence type="ECO:0000256" key="1">
    <source>
        <dbReference type="SAM" id="MobiDB-lite"/>
    </source>
</evidence>
<evidence type="ECO:0000313" key="3">
    <source>
        <dbReference type="Proteomes" id="UP000225740"/>
    </source>
</evidence>
<comment type="caution">
    <text evidence="2">The sequence shown here is derived from an EMBL/GenBank/DDBJ whole genome shotgun (WGS) entry which is preliminary data.</text>
</comment>
<evidence type="ECO:0000313" key="2">
    <source>
        <dbReference type="EMBL" id="PHQ34359.1"/>
    </source>
</evidence>
<dbReference type="AlphaFoldDB" id="A0A2G1W6T1"/>
<proteinExistence type="predicted"/>
<sequence length="242" mass="27083">MGTSENELAYCVVRDMQSQGHEFFVNSVNEPTVNIQSDGFQQDWPANSERVKDLMIVLFHEAEGRMPSRQELGFAEAMLREECRIGGRRLSQAEQTDRDSDPIIQALHEFTSTFGEYSGRTEDLLSKLRELHSNRSNGFGAQITYFVNVFGRRLRQLTPSLRGYGIEVSVTHREDGSYCITKKLATFQLEATDGSETLPSASNSRQGRDLPPTDGTDGNIRIEPTRTNECDSDDCSVKGGSE</sequence>